<organism evidence="2 3">
    <name type="scientific">Flavobacterium procerum</name>
    <dbReference type="NCBI Taxonomy" id="1455569"/>
    <lineage>
        <taxon>Bacteria</taxon>
        <taxon>Pseudomonadati</taxon>
        <taxon>Bacteroidota</taxon>
        <taxon>Flavobacteriia</taxon>
        <taxon>Flavobacteriales</taxon>
        <taxon>Flavobacteriaceae</taxon>
        <taxon>Flavobacterium</taxon>
    </lineage>
</organism>
<name>A0ABV6BLF2_9FLAO</name>
<dbReference type="EMBL" id="JBHLYW010000005">
    <property type="protein sequence ID" value="MFC0076268.1"/>
    <property type="molecule type" value="Genomic_DNA"/>
</dbReference>
<dbReference type="GO" id="GO:0008233">
    <property type="term" value="F:peptidase activity"/>
    <property type="evidence" value="ECO:0007669"/>
    <property type="project" value="UniProtKB-KW"/>
</dbReference>
<gene>
    <name evidence="2" type="ORF">ACFFLS_04415</name>
</gene>
<reference evidence="2 3" key="1">
    <citation type="submission" date="2024-09" db="EMBL/GenBank/DDBJ databases">
        <authorList>
            <person name="Sun Q."/>
            <person name="Mori K."/>
        </authorList>
    </citation>
    <scope>NUCLEOTIDE SEQUENCE [LARGE SCALE GENOMIC DNA]</scope>
    <source>
        <strain evidence="2 3">CGMCC 1.12926</strain>
    </source>
</reference>
<dbReference type="RefSeq" id="WP_379683989.1">
    <property type="nucleotide sequence ID" value="NZ_JBHLYW010000005.1"/>
</dbReference>
<evidence type="ECO:0000313" key="2">
    <source>
        <dbReference type="EMBL" id="MFC0076268.1"/>
    </source>
</evidence>
<comment type="caution">
    <text evidence="2">The sequence shown here is derived from an EMBL/GenBank/DDBJ whole genome shotgun (WGS) entry which is preliminary data.</text>
</comment>
<dbReference type="PROSITE" id="PS51257">
    <property type="entry name" value="PROKAR_LIPOPROTEIN"/>
    <property type="match status" value="1"/>
</dbReference>
<dbReference type="Proteomes" id="UP001589734">
    <property type="component" value="Unassembled WGS sequence"/>
</dbReference>
<evidence type="ECO:0000259" key="1">
    <source>
        <dbReference type="Pfam" id="PF14343"/>
    </source>
</evidence>
<dbReference type="InterPro" id="IPR025748">
    <property type="entry name" value="PrcB_C_dom"/>
</dbReference>
<keyword evidence="3" id="KW-1185">Reference proteome</keyword>
<sequence>MKQIITILSILLLLTSCSNDEQEETAVTFSVIAQDDQFNGDYNNPKINLVINNEAEWNTLKEKMSSYSVSTLKETEIDFTKYQIIAVFDEIRMSSGYSIEVTKVAENEHNRFVQIENFNPGGLSSIITQPFQIIKVSRSAKTVVFQQ</sequence>
<proteinExistence type="predicted"/>
<dbReference type="Pfam" id="PF14343">
    <property type="entry name" value="PrcB_C"/>
    <property type="match status" value="1"/>
</dbReference>
<keyword evidence="2" id="KW-0645">Protease</keyword>
<dbReference type="GO" id="GO:0006508">
    <property type="term" value="P:proteolysis"/>
    <property type="evidence" value="ECO:0007669"/>
    <property type="project" value="UniProtKB-KW"/>
</dbReference>
<evidence type="ECO:0000313" key="3">
    <source>
        <dbReference type="Proteomes" id="UP001589734"/>
    </source>
</evidence>
<protein>
    <submittedName>
        <fullName evidence="2">Protease complex subunit PrcB family protein</fullName>
    </submittedName>
</protein>
<feature type="domain" description="PrcB C-terminal" evidence="1">
    <location>
        <begin position="85"/>
        <end position="136"/>
    </location>
</feature>
<keyword evidence="2" id="KW-0378">Hydrolase</keyword>
<accession>A0ABV6BLF2</accession>